<dbReference type="Proteomes" id="UP000095282">
    <property type="component" value="Unplaced"/>
</dbReference>
<evidence type="ECO:0000313" key="3">
    <source>
        <dbReference type="WBParaSite" id="Csp11.Scaffold592.g5162.t2"/>
    </source>
</evidence>
<protein>
    <submittedName>
        <fullName evidence="2 3">Ovule protein</fullName>
    </submittedName>
</protein>
<dbReference type="WBParaSite" id="Csp11.Scaffold592.g5162.t2">
    <property type="protein sequence ID" value="Csp11.Scaffold592.g5162.t2"/>
    <property type="gene ID" value="Csp11.Scaffold592.g5162"/>
</dbReference>
<proteinExistence type="predicted"/>
<sequence>MYVHYFLKGGEYTEPVAPHKKERINEQQKQKVRNLLKNRTVGDAFKMAKEEGINVSKQQVNTKQSDADEMLLWTLDPCARNVTSCYDETSDHSTLFESHQNNSEMRDYSDDSFHNPTVEMVKFTFDSSGLTNKTNSTLHGAAPNTTNEFSSSIVLGNTPLASSTPVEEKRKCANTEIRKNATLEKFGFTTSKK</sequence>
<dbReference type="AlphaFoldDB" id="A0A1I7TEJ1"/>
<keyword evidence="1" id="KW-1185">Reference proteome</keyword>
<evidence type="ECO:0000313" key="1">
    <source>
        <dbReference type="Proteomes" id="UP000095282"/>
    </source>
</evidence>
<organism evidence="1 3">
    <name type="scientific">Caenorhabditis tropicalis</name>
    <dbReference type="NCBI Taxonomy" id="1561998"/>
    <lineage>
        <taxon>Eukaryota</taxon>
        <taxon>Metazoa</taxon>
        <taxon>Ecdysozoa</taxon>
        <taxon>Nematoda</taxon>
        <taxon>Chromadorea</taxon>
        <taxon>Rhabditida</taxon>
        <taxon>Rhabditina</taxon>
        <taxon>Rhabditomorpha</taxon>
        <taxon>Rhabditoidea</taxon>
        <taxon>Rhabditidae</taxon>
        <taxon>Peloderinae</taxon>
        <taxon>Caenorhabditis</taxon>
    </lineage>
</organism>
<reference evidence="2 3" key="1">
    <citation type="submission" date="2016-11" db="UniProtKB">
        <authorList>
            <consortium name="WormBaseParasite"/>
        </authorList>
    </citation>
    <scope>IDENTIFICATION</scope>
</reference>
<accession>A0A1I7TEJ1</accession>
<name>A0A1I7TEJ1_9PELO</name>
<evidence type="ECO:0000313" key="2">
    <source>
        <dbReference type="WBParaSite" id="Csp11.Scaffold592.g5162.t1"/>
    </source>
</evidence>
<dbReference type="WBParaSite" id="Csp11.Scaffold592.g5162.t1">
    <property type="protein sequence ID" value="Csp11.Scaffold592.g5162.t1"/>
    <property type="gene ID" value="Csp11.Scaffold592.g5162"/>
</dbReference>